<accession>A0A2D0N480</accession>
<evidence type="ECO:0000313" key="7">
    <source>
        <dbReference type="Proteomes" id="UP000223913"/>
    </source>
</evidence>
<evidence type="ECO:0000256" key="3">
    <source>
        <dbReference type="ARBA" id="ARBA00022989"/>
    </source>
</evidence>
<gene>
    <name evidence="6" type="ORF">CRP01_27720</name>
</gene>
<dbReference type="Pfam" id="PF07264">
    <property type="entry name" value="EI24"/>
    <property type="match status" value="1"/>
</dbReference>
<feature type="transmembrane region" description="Helical" evidence="5">
    <location>
        <begin position="197"/>
        <end position="218"/>
    </location>
</feature>
<dbReference type="Proteomes" id="UP000223913">
    <property type="component" value="Unassembled WGS sequence"/>
</dbReference>
<reference evidence="6 7" key="1">
    <citation type="submission" date="2017-10" db="EMBL/GenBank/DDBJ databases">
        <title>The draft genome sequence of Lewinella nigricans NBRC 102662.</title>
        <authorList>
            <person name="Wang K."/>
        </authorList>
    </citation>
    <scope>NUCLEOTIDE SEQUENCE [LARGE SCALE GENOMIC DNA]</scope>
    <source>
        <strain evidence="6 7">NBRC 102662</strain>
    </source>
</reference>
<feature type="transmembrane region" description="Helical" evidence="5">
    <location>
        <begin position="7"/>
        <end position="30"/>
    </location>
</feature>
<protein>
    <submittedName>
        <fullName evidence="6">Uncharacterized protein</fullName>
    </submittedName>
</protein>
<dbReference type="EMBL" id="PDUD01000033">
    <property type="protein sequence ID" value="PHN03186.1"/>
    <property type="molecule type" value="Genomic_DNA"/>
</dbReference>
<dbReference type="InterPro" id="IPR059112">
    <property type="entry name" value="CysZ/EI24"/>
</dbReference>
<organism evidence="6 7">
    <name type="scientific">Flavilitoribacter nigricans (strain ATCC 23147 / DSM 23189 / NBRC 102662 / NCIMB 1420 / SS-2)</name>
    <name type="common">Lewinella nigricans</name>
    <dbReference type="NCBI Taxonomy" id="1122177"/>
    <lineage>
        <taxon>Bacteria</taxon>
        <taxon>Pseudomonadati</taxon>
        <taxon>Bacteroidota</taxon>
        <taxon>Saprospiria</taxon>
        <taxon>Saprospirales</taxon>
        <taxon>Lewinellaceae</taxon>
        <taxon>Flavilitoribacter</taxon>
    </lineage>
</organism>
<name>A0A2D0N480_FLAN2</name>
<evidence type="ECO:0000256" key="4">
    <source>
        <dbReference type="ARBA" id="ARBA00023136"/>
    </source>
</evidence>
<feature type="transmembrane region" description="Helical" evidence="5">
    <location>
        <begin position="116"/>
        <end position="136"/>
    </location>
</feature>
<comment type="subcellular location">
    <subcellularLocation>
        <location evidence="1">Membrane</location>
        <topology evidence="1">Multi-pass membrane protein</topology>
    </subcellularLocation>
</comment>
<evidence type="ECO:0000313" key="6">
    <source>
        <dbReference type="EMBL" id="PHN03186.1"/>
    </source>
</evidence>
<keyword evidence="2 5" id="KW-0812">Transmembrane</keyword>
<evidence type="ECO:0000256" key="5">
    <source>
        <dbReference type="SAM" id="Phobius"/>
    </source>
</evidence>
<keyword evidence="4 5" id="KW-0472">Membrane</keyword>
<dbReference type="AlphaFoldDB" id="A0A2D0N480"/>
<evidence type="ECO:0000256" key="1">
    <source>
        <dbReference type="ARBA" id="ARBA00004141"/>
    </source>
</evidence>
<proteinExistence type="predicted"/>
<feature type="transmembrane region" description="Helical" evidence="5">
    <location>
        <begin position="65"/>
        <end position="82"/>
    </location>
</feature>
<comment type="caution">
    <text evidence="6">The sequence shown here is derived from an EMBL/GenBank/DDBJ whole genome shotgun (WGS) entry which is preliminary data.</text>
</comment>
<evidence type="ECO:0000256" key="2">
    <source>
        <dbReference type="ARBA" id="ARBA00022692"/>
    </source>
</evidence>
<feature type="transmembrane region" description="Helical" evidence="5">
    <location>
        <begin position="142"/>
        <end position="160"/>
    </location>
</feature>
<sequence length="236" mass="26286">MLSYGWVARLFIIIALLGGLKFISLFVNWINKVFGANDAAEAIATMGLFAKDLALGSYEMLFSSGSKYIMLILLEVVVFHFARRTLEILTGNEAKAGWKDFVDAQIRMIKVAFRCWVLEMIVLTILSVVFGIFSILDFIEPVLALAVQSYFLGFAVVDNYNEQFGLSIKESVAYAWQYLGVVMALGLFFYIMLLIPFIGTVAGPCIAAVAVCIIMYKLSDLHTMKDKPAVDLEEIV</sequence>
<keyword evidence="7" id="KW-1185">Reference proteome</keyword>
<feature type="transmembrane region" description="Helical" evidence="5">
    <location>
        <begin position="172"/>
        <end position="191"/>
    </location>
</feature>
<keyword evidence="3 5" id="KW-1133">Transmembrane helix</keyword>